<dbReference type="InterPro" id="IPR001412">
    <property type="entry name" value="aa-tRNA-synth_I_CS"/>
</dbReference>
<keyword evidence="12 15" id="KW-0030">Aminoacyl-tRNA synthetase</keyword>
<comment type="catalytic activity">
    <reaction evidence="13 15">
        <text>tRNA(Tyr) + L-tyrosine + ATP = L-tyrosyl-tRNA(Tyr) + AMP + diphosphate + H(+)</text>
        <dbReference type="Rhea" id="RHEA:10220"/>
        <dbReference type="Rhea" id="RHEA-COMP:9706"/>
        <dbReference type="Rhea" id="RHEA-COMP:9707"/>
        <dbReference type="ChEBI" id="CHEBI:15378"/>
        <dbReference type="ChEBI" id="CHEBI:30616"/>
        <dbReference type="ChEBI" id="CHEBI:33019"/>
        <dbReference type="ChEBI" id="CHEBI:58315"/>
        <dbReference type="ChEBI" id="CHEBI:78442"/>
        <dbReference type="ChEBI" id="CHEBI:78536"/>
        <dbReference type="ChEBI" id="CHEBI:456215"/>
        <dbReference type="EC" id="6.1.1.1"/>
    </reaction>
</comment>
<evidence type="ECO:0000256" key="14">
    <source>
        <dbReference type="PROSITE-ProRule" id="PRU00182"/>
    </source>
</evidence>
<evidence type="ECO:0000256" key="5">
    <source>
        <dbReference type="ARBA" id="ARBA00022598"/>
    </source>
</evidence>
<dbReference type="GO" id="GO:0006437">
    <property type="term" value="P:tyrosyl-tRNA aminoacylation"/>
    <property type="evidence" value="ECO:0007669"/>
    <property type="project" value="InterPro"/>
</dbReference>
<evidence type="ECO:0000313" key="18">
    <source>
        <dbReference type="Proteomes" id="UP001233172"/>
    </source>
</evidence>
<sequence length="481" mass="55233">MKMAAFIPSTFRFSFRTLTRIGVKRTSKYLNYRFDRLRRKCSTSSMNLLTLNKRGLVENIFPDQRIPDLQKMLQTPQTLYCGFDPTAESLHIGNLLSLMVLLHGQRAGHNPIVVLGGATVMIGDPSGKTKERPPLEADDVEKNIIALMENVQRVTDNHSKFIYKGSKPLTDFRYLNNADWYKNVNMVSFLSSFGRYFRVGEMITKHSVKSRLNSKEGITCTEFLYQIFQAYDWYHLFQKYNCTIQVGGNDQTGNISAGFDLIDKITKKHVFGLLIPLLLAPGGEKLGKSSGNSLWLDPKKSSPFEFYQYFFNLPDTEVEKYLKIFTFLPLTEIESIMEKQNRSPEQRVAQKKLAEQMTLLVHGESGIDSALRCTEVLFGDAIPALTAMSYTELQQLFRSAPSTEIIYDPEITVYDLCQRIKCFTKTEDIERIIKSGGVYINQQRITEPNHVLRDGQHILPNHITLVRVGKKNFYVVRWHMR</sequence>
<dbReference type="InterPro" id="IPR024088">
    <property type="entry name" value="Tyr-tRNA-ligase_bac-type"/>
</dbReference>
<evidence type="ECO:0000313" key="17">
    <source>
        <dbReference type="EMBL" id="KAK0049228.1"/>
    </source>
</evidence>
<dbReference type="InterPro" id="IPR054608">
    <property type="entry name" value="SYY-like_C"/>
</dbReference>
<evidence type="ECO:0000256" key="4">
    <source>
        <dbReference type="ARBA" id="ARBA00011738"/>
    </source>
</evidence>
<keyword evidence="18" id="KW-1185">Reference proteome</keyword>
<evidence type="ECO:0000256" key="3">
    <source>
        <dbReference type="ARBA" id="ARBA00005594"/>
    </source>
</evidence>
<keyword evidence="8 14" id="KW-0694">RNA-binding</keyword>
<dbReference type="Pfam" id="PF22421">
    <property type="entry name" value="SYY_C-terminal"/>
    <property type="match status" value="1"/>
</dbReference>
<evidence type="ECO:0000256" key="15">
    <source>
        <dbReference type="RuleBase" id="RU361234"/>
    </source>
</evidence>
<gene>
    <name evidence="17" type="ORF">Bpfe_021321</name>
</gene>
<reference evidence="17" key="1">
    <citation type="journal article" date="2023" name="PLoS Negl. Trop. Dis.">
        <title>A genome sequence for Biomphalaria pfeifferi, the major vector snail for the human-infecting parasite Schistosoma mansoni.</title>
        <authorList>
            <person name="Bu L."/>
            <person name="Lu L."/>
            <person name="Laidemitt M.R."/>
            <person name="Zhang S.M."/>
            <person name="Mutuku M."/>
            <person name="Mkoji G."/>
            <person name="Steinauer M."/>
            <person name="Loker E.S."/>
        </authorList>
    </citation>
    <scope>NUCLEOTIDE SEQUENCE</scope>
    <source>
        <strain evidence="17">KasaAsao</strain>
    </source>
</reference>
<dbReference type="FunFam" id="3.40.50.620:FF:000107">
    <property type="entry name" value="Tyrosine--tRNA ligase"/>
    <property type="match status" value="1"/>
</dbReference>
<feature type="domain" description="Tyrosine--tRNA ligase SYY-like C-terminal" evidence="16">
    <location>
        <begin position="392"/>
        <end position="476"/>
    </location>
</feature>
<dbReference type="GO" id="GO:0003723">
    <property type="term" value="F:RNA binding"/>
    <property type="evidence" value="ECO:0007669"/>
    <property type="project" value="UniProtKB-KW"/>
</dbReference>
<evidence type="ECO:0000256" key="8">
    <source>
        <dbReference type="ARBA" id="ARBA00022884"/>
    </source>
</evidence>
<dbReference type="PRINTS" id="PR01040">
    <property type="entry name" value="TRNASYNTHTYR"/>
</dbReference>
<dbReference type="CDD" id="cd00805">
    <property type="entry name" value="TyrRS_core"/>
    <property type="match status" value="1"/>
</dbReference>
<keyword evidence="10" id="KW-0809">Transit peptide</keyword>
<dbReference type="HAMAP" id="MF_02006">
    <property type="entry name" value="Tyr_tRNA_synth_type1"/>
    <property type="match status" value="1"/>
</dbReference>
<dbReference type="PANTHER" id="PTHR11766:SF0">
    <property type="entry name" value="TYROSINE--TRNA LIGASE, MITOCHONDRIAL"/>
    <property type="match status" value="1"/>
</dbReference>
<comment type="similarity">
    <text evidence="3 15">Belongs to the class-I aminoacyl-tRNA synthetase family.</text>
</comment>
<evidence type="ECO:0000256" key="9">
    <source>
        <dbReference type="ARBA" id="ARBA00022917"/>
    </source>
</evidence>
<dbReference type="EC" id="6.1.1.1" evidence="15"/>
<dbReference type="InterPro" id="IPR002307">
    <property type="entry name" value="Tyr-tRNA-ligase"/>
</dbReference>
<evidence type="ECO:0000256" key="6">
    <source>
        <dbReference type="ARBA" id="ARBA00022741"/>
    </source>
</evidence>
<evidence type="ECO:0000256" key="13">
    <source>
        <dbReference type="ARBA" id="ARBA00048248"/>
    </source>
</evidence>
<dbReference type="Gene3D" id="3.40.50.620">
    <property type="entry name" value="HUPs"/>
    <property type="match status" value="1"/>
</dbReference>
<dbReference type="GO" id="GO:0005759">
    <property type="term" value="C:mitochondrial matrix"/>
    <property type="evidence" value="ECO:0007669"/>
    <property type="project" value="UniProtKB-SubCell"/>
</dbReference>
<dbReference type="Proteomes" id="UP001233172">
    <property type="component" value="Unassembled WGS sequence"/>
</dbReference>
<comment type="function">
    <text evidence="1">Catalyzes the attachment of tyrosine to tRNA(Tyr) in a two-step reaction: tyrosine is first activated by ATP to form Tyr-AMP and then transferred to the acceptor end of tRNA(Tyr).</text>
</comment>
<protein>
    <recommendedName>
        <fullName evidence="15">Tyrosine--tRNA ligase</fullName>
        <ecNumber evidence="15">6.1.1.1</ecNumber>
    </recommendedName>
    <alternativeName>
        <fullName evidence="15">Tyrosyl-tRNA synthetase</fullName>
    </alternativeName>
</protein>
<dbReference type="InterPro" id="IPR014729">
    <property type="entry name" value="Rossmann-like_a/b/a_fold"/>
</dbReference>
<name>A0AAD8B6Z9_BIOPF</name>
<dbReference type="Gene3D" id="3.10.290.10">
    <property type="entry name" value="RNA-binding S4 domain"/>
    <property type="match status" value="1"/>
</dbReference>
<dbReference type="InterPro" id="IPR024107">
    <property type="entry name" value="Tyr-tRNA-ligase_bac_1"/>
</dbReference>
<dbReference type="AlphaFoldDB" id="A0AAD8B6Z9"/>
<evidence type="ECO:0000256" key="10">
    <source>
        <dbReference type="ARBA" id="ARBA00022946"/>
    </source>
</evidence>
<dbReference type="CDD" id="cd00165">
    <property type="entry name" value="S4"/>
    <property type="match status" value="1"/>
</dbReference>
<keyword evidence="9 15" id="KW-0648">Protein biosynthesis</keyword>
<comment type="subunit">
    <text evidence="4">Homodimer.</text>
</comment>
<evidence type="ECO:0000256" key="11">
    <source>
        <dbReference type="ARBA" id="ARBA00023128"/>
    </source>
</evidence>
<keyword evidence="7 15" id="KW-0067">ATP-binding</keyword>
<dbReference type="FunFam" id="1.10.240.10:FF:000001">
    <property type="entry name" value="Tyrosine--tRNA ligase"/>
    <property type="match status" value="1"/>
</dbReference>
<dbReference type="GO" id="GO:0004831">
    <property type="term" value="F:tyrosine-tRNA ligase activity"/>
    <property type="evidence" value="ECO:0007669"/>
    <property type="project" value="UniProtKB-EC"/>
</dbReference>
<dbReference type="Pfam" id="PF00579">
    <property type="entry name" value="tRNA-synt_1b"/>
    <property type="match status" value="1"/>
</dbReference>
<reference evidence="17" key="2">
    <citation type="submission" date="2023-04" db="EMBL/GenBank/DDBJ databases">
        <authorList>
            <person name="Bu L."/>
            <person name="Lu L."/>
            <person name="Laidemitt M.R."/>
            <person name="Zhang S.M."/>
            <person name="Mutuku M."/>
            <person name="Mkoji G."/>
            <person name="Steinauer M."/>
            <person name="Loker E.S."/>
        </authorList>
    </citation>
    <scope>NUCLEOTIDE SEQUENCE</scope>
    <source>
        <strain evidence="17">KasaAsao</strain>
        <tissue evidence="17">Whole Snail</tissue>
    </source>
</reference>
<dbReference type="PROSITE" id="PS50889">
    <property type="entry name" value="S4"/>
    <property type="match status" value="1"/>
</dbReference>
<dbReference type="PANTHER" id="PTHR11766">
    <property type="entry name" value="TYROSYL-TRNA SYNTHETASE"/>
    <property type="match status" value="1"/>
</dbReference>
<keyword evidence="11" id="KW-0496">Mitochondrion</keyword>
<comment type="caution">
    <text evidence="17">The sequence shown here is derived from an EMBL/GenBank/DDBJ whole genome shotgun (WGS) entry which is preliminary data.</text>
</comment>
<dbReference type="EMBL" id="JASAOG010000128">
    <property type="protein sequence ID" value="KAK0049228.1"/>
    <property type="molecule type" value="Genomic_DNA"/>
</dbReference>
<dbReference type="PROSITE" id="PS00178">
    <property type="entry name" value="AA_TRNA_LIGASE_I"/>
    <property type="match status" value="1"/>
</dbReference>
<dbReference type="GO" id="GO:0005524">
    <property type="term" value="F:ATP binding"/>
    <property type="evidence" value="ECO:0007669"/>
    <property type="project" value="UniProtKB-KW"/>
</dbReference>
<dbReference type="InterPro" id="IPR036986">
    <property type="entry name" value="S4_RNA-bd_sf"/>
</dbReference>
<organism evidence="17 18">
    <name type="scientific">Biomphalaria pfeifferi</name>
    <name type="common">Bloodfluke planorb</name>
    <name type="synonym">Freshwater snail</name>
    <dbReference type="NCBI Taxonomy" id="112525"/>
    <lineage>
        <taxon>Eukaryota</taxon>
        <taxon>Metazoa</taxon>
        <taxon>Spiralia</taxon>
        <taxon>Lophotrochozoa</taxon>
        <taxon>Mollusca</taxon>
        <taxon>Gastropoda</taxon>
        <taxon>Heterobranchia</taxon>
        <taxon>Euthyneura</taxon>
        <taxon>Panpulmonata</taxon>
        <taxon>Hygrophila</taxon>
        <taxon>Lymnaeoidea</taxon>
        <taxon>Planorbidae</taxon>
        <taxon>Biomphalaria</taxon>
    </lineage>
</organism>
<evidence type="ECO:0000259" key="16">
    <source>
        <dbReference type="Pfam" id="PF22421"/>
    </source>
</evidence>
<proteinExistence type="inferred from homology"/>
<evidence type="ECO:0000256" key="12">
    <source>
        <dbReference type="ARBA" id="ARBA00023146"/>
    </source>
</evidence>
<keyword evidence="6 15" id="KW-0547">Nucleotide-binding</keyword>
<dbReference type="FunFam" id="3.10.290.10:FF:000017">
    <property type="entry name" value="Tyrosine--tRNA ligase"/>
    <property type="match status" value="1"/>
</dbReference>
<keyword evidence="5 15" id="KW-0436">Ligase</keyword>
<evidence type="ECO:0000256" key="7">
    <source>
        <dbReference type="ARBA" id="ARBA00022840"/>
    </source>
</evidence>
<accession>A0AAD8B6Z9</accession>
<dbReference type="NCBIfam" id="TIGR00234">
    <property type="entry name" value="tyrS"/>
    <property type="match status" value="1"/>
</dbReference>
<dbReference type="GO" id="GO:0005829">
    <property type="term" value="C:cytosol"/>
    <property type="evidence" value="ECO:0007669"/>
    <property type="project" value="TreeGrafter"/>
</dbReference>
<dbReference type="InterPro" id="IPR002305">
    <property type="entry name" value="aa-tRNA-synth_Ic"/>
</dbReference>
<evidence type="ECO:0000256" key="2">
    <source>
        <dbReference type="ARBA" id="ARBA00004305"/>
    </source>
</evidence>
<dbReference type="Gene3D" id="1.10.240.10">
    <property type="entry name" value="Tyrosyl-Transfer RNA Synthetase"/>
    <property type="match status" value="1"/>
</dbReference>
<evidence type="ECO:0000256" key="1">
    <source>
        <dbReference type="ARBA" id="ARBA00002025"/>
    </source>
</evidence>
<dbReference type="SUPFAM" id="SSF52374">
    <property type="entry name" value="Nucleotidylyl transferase"/>
    <property type="match status" value="1"/>
</dbReference>
<dbReference type="SUPFAM" id="SSF55174">
    <property type="entry name" value="Alpha-L RNA-binding motif"/>
    <property type="match status" value="1"/>
</dbReference>
<comment type="subcellular location">
    <subcellularLocation>
        <location evidence="2">Mitochondrion matrix</location>
    </subcellularLocation>
</comment>